<evidence type="ECO:0000313" key="2">
    <source>
        <dbReference type="Proteomes" id="UP000262954"/>
    </source>
</evidence>
<gene>
    <name evidence="1" type="ORF">DDY73_08400</name>
</gene>
<accession>A0A354M3C4</accession>
<reference evidence="1 2" key="1">
    <citation type="journal article" date="2018" name="Nat. Biotechnol.">
        <title>A standardized bacterial taxonomy based on genome phylogeny substantially revises the tree of life.</title>
        <authorList>
            <person name="Parks D.H."/>
            <person name="Chuvochina M."/>
            <person name="Waite D.W."/>
            <person name="Rinke C."/>
            <person name="Skarshewski A."/>
            <person name="Chaumeil P.A."/>
            <person name="Hugenholtz P."/>
        </authorList>
    </citation>
    <scope>NUCLEOTIDE SEQUENCE [LARGE SCALE GENOMIC DNA]</scope>
    <source>
        <strain evidence="1">UBA11482</strain>
    </source>
</reference>
<dbReference type="Proteomes" id="UP000262954">
    <property type="component" value="Unassembled WGS sequence"/>
</dbReference>
<dbReference type="PROSITE" id="PS51257">
    <property type="entry name" value="PROKAR_LIPOPROTEIN"/>
    <property type="match status" value="1"/>
</dbReference>
<name>A0A354M3C4_9BACT</name>
<dbReference type="EMBL" id="DNWC01000107">
    <property type="protein sequence ID" value="HBJ09013.1"/>
    <property type="molecule type" value="Genomic_DNA"/>
</dbReference>
<sequence length="575" mass="62805">MNKHILNAFLLGTIILSCNGFTSCNDDVDELKSRMSVVEIAIDDIKSQLQNALVTGASITKVEQKDDGSWNITLSNGQTIGIKNQAGGGSNISVVVTDTNAVITIDGQEYILPLGASVSSLVYVPETLDGIVEIGNDGAVVKFLARPSLNSLDGAEFSIAESHAVTRAGDGEQFKVNGQATLDNGFISVPLKALNVEAGNHYAISLQMNMRGTVIGSNYFNVHIAEDFSFIGEQIGGYEIKSEYNPASLDENYSEMTVNGVTLLKNLNFKDFFSQLPENAEFRIAGIDQQPVGDAQNKYTLLANSLQKDGTWAFAERPGTSFNSNQDRPGFLFNIVSNDVVKAKIYLKIIDELADVDFNAGLKQAEAEWGGREKSLSLGAQTIDIQATFTNYESDYTIIHSGKDDFFAKWSSIAISTPNEDNIIYCDGTKLVLGDLGAEYAAKSRGIYWFYRGFAIYVPETLAVEDGKYIGTNGKSYAGGEVYDYDLWLGSYSEYINNPTTFYDPVSSWNFKIDEQTGVITLPETYTGYGFRIGVGAGYEYAYGVKKIGEADQFGLFFFNRRLAPEGATMPAPKE</sequence>
<protein>
    <submittedName>
        <fullName evidence="1">Uncharacterized protein</fullName>
    </submittedName>
</protein>
<proteinExistence type="predicted"/>
<dbReference type="AlphaFoldDB" id="A0A354M3C4"/>
<organism evidence="1 2">
    <name type="scientific">Coprobacter fastidiosus</name>
    <dbReference type="NCBI Taxonomy" id="1099853"/>
    <lineage>
        <taxon>Bacteria</taxon>
        <taxon>Pseudomonadati</taxon>
        <taxon>Bacteroidota</taxon>
        <taxon>Bacteroidia</taxon>
        <taxon>Bacteroidales</taxon>
        <taxon>Barnesiellaceae</taxon>
        <taxon>Coprobacter</taxon>
    </lineage>
</organism>
<evidence type="ECO:0000313" key="1">
    <source>
        <dbReference type="EMBL" id="HBJ09013.1"/>
    </source>
</evidence>
<comment type="caution">
    <text evidence="1">The sequence shown here is derived from an EMBL/GenBank/DDBJ whole genome shotgun (WGS) entry which is preliminary data.</text>
</comment>